<keyword evidence="2" id="KW-1185">Reference proteome</keyword>
<evidence type="ECO:0000313" key="2">
    <source>
        <dbReference type="Proteomes" id="UP001501585"/>
    </source>
</evidence>
<reference evidence="1 2" key="1">
    <citation type="journal article" date="2019" name="Int. J. Syst. Evol. Microbiol.">
        <title>The Global Catalogue of Microorganisms (GCM) 10K type strain sequencing project: providing services to taxonomists for standard genome sequencing and annotation.</title>
        <authorList>
            <consortium name="The Broad Institute Genomics Platform"/>
            <consortium name="The Broad Institute Genome Sequencing Center for Infectious Disease"/>
            <person name="Wu L."/>
            <person name="Ma J."/>
        </authorList>
    </citation>
    <scope>NUCLEOTIDE SEQUENCE [LARGE SCALE GENOMIC DNA]</scope>
    <source>
        <strain evidence="1 2">JCM 15313</strain>
    </source>
</reference>
<accession>A0ABN2T974</accession>
<organism evidence="1 2">
    <name type="scientific">Nocardiopsis rhodophaea</name>
    <dbReference type="NCBI Taxonomy" id="280238"/>
    <lineage>
        <taxon>Bacteria</taxon>
        <taxon>Bacillati</taxon>
        <taxon>Actinomycetota</taxon>
        <taxon>Actinomycetes</taxon>
        <taxon>Streptosporangiales</taxon>
        <taxon>Nocardiopsidaceae</taxon>
        <taxon>Nocardiopsis</taxon>
    </lineage>
</organism>
<dbReference type="EMBL" id="BAAAPC010000012">
    <property type="protein sequence ID" value="GAA2001837.1"/>
    <property type="molecule type" value="Genomic_DNA"/>
</dbReference>
<protein>
    <submittedName>
        <fullName evidence="1">Uncharacterized protein</fullName>
    </submittedName>
</protein>
<evidence type="ECO:0000313" key="1">
    <source>
        <dbReference type="EMBL" id="GAA2001837.1"/>
    </source>
</evidence>
<sequence length="111" mass="12551">MKTMGMRDRALEALNSERGVKFAIELMYELTIASRCSRAEADGDYKTLCRQLTGYLELQHLLTGLIKRSGKKSGPLDVDVDFLEILRNCANNYSVEDGLFVSIYSTLEHLE</sequence>
<name>A0ABN2T974_9ACTN</name>
<dbReference type="Proteomes" id="UP001501585">
    <property type="component" value="Unassembled WGS sequence"/>
</dbReference>
<comment type="caution">
    <text evidence="1">The sequence shown here is derived from an EMBL/GenBank/DDBJ whole genome shotgun (WGS) entry which is preliminary data.</text>
</comment>
<gene>
    <name evidence="1" type="ORF">GCM10009799_31300</name>
</gene>
<proteinExistence type="predicted"/>